<keyword evidence="3" id="KW-1185">Reference proteome</keyword>
<accession>A0AAD9SNB9</accession>
<proteinExistence type="predicted"/>
<gene>
    <name evidence="2" type="ORF">N8I77_004944</name>
</gene>
<dbReference type="Pfam" id="PF26639">
    <property type="entry name" value="Het-6_barrel"/>
    <property type="match status" value="1"/>
</dbReference>
<comment type="caution">
    <text evidence="2">The sequence shown here is derived from an EMBL/GenBank/DDBJ whole genome shotgun (WGS) entry which is preliminary data.</text>
</comment>
<protein>
    <recommendedName>
        <fullName evidence="1">Heterokaryon incompatibility domain-containing protein</fullName>
    </recommendedName>
</protein>
<feature type="domain" description="Heterokaryon incompatibility" evidence="1">
    <location>
        <begin position="54"/>
        <end position="220"/>
    </location>
</feature>
<dbReference type="InterPro" id="IPR010730">
    <property type="entry name" value="HET"/>
</dbReference>
<dbReference type="PANTHER" id="PTHR24148">
    <property type="entry name" value="ANKYRIN REPEAT DOMAIN-CONTAINING PROTEIN 39 HOMOLOG-RELATED"/>
    <property type="match status" value="1"/>
</dbReference>
<dbReference type="Proteomes" id="UP001265746">
    <property type="component" value="Unassembled WGS sequence"/>
</dbReference>
<name>A0AAD9SNB9_PHOAM</name>
<dbReference type="PANTHER" id="PTHR24148:SF73">
    <property type="entry name" value="HET DOMAIN PROTEIN (AFU_ORTHOLOGUE AFUA_8G01020)"/>
    <property type="match status" value="1"/>
</dbReference>
<dbReference type="Pfam" id="PF06985">
    <property type="entry name" value="HET"/>
    <property type="match status" value="1"/>
</dbReference>
<dbReference type="InterPro" id="IPR052895">
    <property type="entry name" value="HetReg/Transcr_Mod"/>
</dbReference>
<organism evidence="2 3">
    <name type="scientific">Phomopsis amygdali</name>
    <name type="common">Fusicoccum amygdali</name>
    <dbReference type="NCBI Taxonomy" id="1214568"/>
    <lineage>
        <taxon>Eukaryota</taxon>
        <taxon>Fungi</taxon>
        <taxon>Dikarya</taxon>
        <taxon>Ascomycota</taxon>
        <taxon>Pezizomycotina</taxon>
        <taxon>Sordariomycetes</taxon>
        <taxon>Sordariomycetidae</taxon>
        <taxon>Diaporthales</taxon>
        <taxon>Diaporthaceae</taxon>
        <taxon>Diaporthe</taxon>
    </lineage>
</organism>
<evidence type="ECO:0000313" key="3">
    <source>
        <dbReference type="Proteomes" id="UP001265746"/>
    </source>
</evidence>
<sequence length="688" mass="78236">MSRELYQGTTLPHKRSIRLLTLHAGGSLPLSSPVECELRVATLPDVDSSISWPYYALSYAWQEPQTLQKAPPGRIGILCNNIQIAVPKNLFVALVRLRQKFQQPVAIWIDYLCINQSSTSERTQQVALMQEIFQSCLRGADLAREYLRGGNIFKFLDLGHAYGVFCLINLLSRRVPASQIPFYKSSVDSPEFRQWVDGLWTAVWEMIDRAWWKGTWVVQECVYASKATVHYGHLSASWEMFSDAARFFMDSRLGHDLAQVRRVNVSGATGDPLPELSGLILQIESPRRTLSQGKYLSPLQTFVRFRNRHATDRRDKVFAFLGLLKDHFLTPNYDKATHQVYSEVAKRIIKSTESLELLTSARPNTSEDMGTWVPDWSTTPGKHEWQRVELLQLYNASKGMAPVAELHHTSMPTPLLLVSGIWVDRVMDVFQSSSAPEDGYSRFQTTVSHWELQARKSFKILHKASSGQHNLSEDGSIMSYTEWVEGGYSDAFWRLLCGDIMYASGASREGTYRRAQPEDEQLFKAFIEGVVGLNRRMSRMTVKGKRTFYPVRPEASNRTRNQFFYAMQMMTAGRTLFFTEQRRLGVGPKDTAVGDHVAVIAGSNVPFLLRDVSKVRRQGVVFENFLPRETIEQSKPVPYHDVHQTCNIVGDAYVTGIMDGQAGRQCQSLKGREWRKCDDDNADDEPED</sequence>
<dbReference type="EMBL" id="JAUJFL010000002">
    <property type="protein sequence ID" value="KAK2611611.1"/>
    <property type="molecule type" value="Genomic_DNA"/>
</dbReference>
<dbReference type="AlphaFoldDB" id="A0AAD9SNB9"/>
<evidence type="ECO:0000259" key="1">
    <source>
        <dbReference type="Pfam" id="PF06985"/>
    </source>
</evidence>
<reference evidence="2" key="1">
    <citation type="submission" date="2023-06" db="EMBL/GenBank/DDBJ databases">
        <authorList>
            <person name="Noh H."/>
        </authorList>
    </citation>
    <scope>NUCLEOTIDE SEQUENCE</scope>
    <source>
        <strain evidence="2">DUCC20226</strain>
    </source>
</reference>
<evidence type="ECO:0000313" key="2">
    <source>
        <dbReference type="EMBL" id="KAK2611611.1"/>
    </source>
</evidence>